<organism evidence="1 2">
    <name type="scientific">Rhizobium herbae</name>
    <dbReference type="NCBI Taxonomy" id="508661"/>
    <lineage>
        <taxon>Bacteria</taxon>
        <taxon>Pseudomonadati</taxon>
        <taxon>Pseudomonadota</taxon>
        <taxon>Alphaproteobacteria</taxon>
        <taxon>Hyphomicrobiales</taxon>
        <taxon>Rhizobiaceae</taxon>
        <taxon>Rhizobium/Agrobacterium group</taxon>
        <taxon>Rhizobium</taxon>
    </lineage>
</organism>
<gene>
    <name evidence="1" type="ORF">J2Z75_005115</name>
</gene>
<protein>
    <submittedName>
        <fullName evidence="1">Uncharacterized protein</fullName>
    </submittedName>
</protein>
<comment type="caution">
    <text evidence="1">The sequence shown here is derived from an EMBL/GenBank/DDBJ whole genome shotgun (WGS) entry which is preliminary data.</text>
</comment>
<evidence type="ECO:0000313" key="2">
    <source>
        <dbReference type="Proteomes" id="UP000823786"/>
    </source>
</evidence>
<sequence>MIYKKQESLLPPKMLQVLLRPAFDAGCGFYFPISIEAVS</sequence>
<evidence type="ECO:0000313" key="1">
    <source>
        <dbReference type="EMBL" id="MBP1861586.1"/>
    </source>
</evidence>
<keyword evidence="2" id="KW-1185">Reference proteome</keyword>
<dbReference type="Proteomes" id="UP000823786">
    <property type="component" value="Unassembled WGS sequence"/>
</dbReference>
<reference evidence="1 2" key="1">
    <citation type="submission" date="2021-03" db="EMBL/GenBank/DDBJ databases">
        <title>Genomic Encyclopedia of Type Strains, Phase IV (KMG-IV): sequencing the most valuable type-strain genomes for metagenomic binning, comparative biology and taxonomic classification.</title>
        <authorList>
            <person name="Goeker M."/>
        </authorList>
    </citation>
    <scope>NUCLEOTIDE SEQUENCE [LARGE SCALE GENOMIC DNA]</scope>
    <source>
        <strain evidence="1 2">DSM 26427</strain>
    </source>
</reference>
<dbReference type="EMBL" id="JAGGJV010000011">
    <property type="protein sequence ID" value="MBP1861586.1"/>
    <property type="molecule type" value="Genomic_DNA"/>
</dbReference>
<proteinExistence type="predicted"/>
<name>A0ABS4EUF7_9HYPH</name>
<accession>A0ABS4EUF7</accession>